<dbReference type="InterPro" id="IPR014001">
    <property type="entry name" value="Helicase_ATP-bd"/>
</dbReference>
<dbReference type="SUPFAM" id="SSF52540">
    <property type="entry name" value="P-loop containing nucleoside triphosphate hydrolases"/>
    <property type="match status" value="1"/>
</dbReference>
<accession>A0A1M4XFQ3</accession>
<evidence type="ECO:0000256" key="2">
    <source>
        <dbReference type="ARBA" id="ARBA00022801"/>
    </source>
</evidence>
<feature type="domain" description="Helicase C-terminal" evidence="7">
    <location>
        <begin position="274"/>
        <end position="452"/>
    </location>
</feature>
<dbReference type="InterPro" id="IPR027417">
    <property type="entry name" value="P-loop_NTPase"/>
</dbReference>
<evidence type="ECO:0000259" key="6">
    <source>
        <dbReference type="PROSITE" id="PS51192"/>
    </source>
</evidence>
<keyword evidence="4" id="KW-0067">ATP-binding</keyword>
<dbReference type="Pfam" id="PF00271">
    <property type="entry name" value="Helicase_C"/>
    <property type="match status" value="1"/>
</dbReference>
<dbReference type="Pfam" id="PF08148">
    <property type="entry name" value="DSHCT"/>
    <property type="match status" value="1"/>
</dbReference>
<evidence type="ECO:0000259" key="7">
    <source>
        <dbReference type="PROSITE" id="PS51194"/>
    </source>
</evidence>
<dbReference type="AlphaFoldDB" id="A0A1M4XFQ3"/>
<organism evidence="8 9">
    <name type="scientific">Ferrithrix thermotolerans DSM 19514</name>
    <dbReference type="NCBI Taxonomy" id="1121881"/>
    <lineage>
        <taxon>Bacteria</taxon>
        <taxon>Bacillati</taxon>
        <taxon>Actinomycetota</taxon>
        <taxon>Acidimicrobiia</taxon>
        <taxon>Acidimicrobiales</taxon>
        <taxon>Acidimicrobiaceae</taxon>
        <taxon>Ferrithrix</taxon>
    </lineage>
</organism>
<dbReference type="PANTHER" id="PTHR12131:SF1">
    <property type="entry name" value="ATP-DEPENDENT RNA HELICASE SUPV3L1, MITOCHONDRIAL-RELATED"/>
    <property type="match status" value="1"/>
</dbReference>
<feature type="compositionally biased region" description="Polar residues" evidence="5">
    <location>
        <begin position="632"/>
        <end position="642"/>
    </location>
</feature>
<evidence type="ECO:0000313" key="9">
    <source>
        <dbReference type="Proteomes" id="UP000184295"/>
    </source>
</evidence>
<dbReference type="InterPro" id="IPR012961">
    <property type="entry name" value="Ski2/MTR4_C"/>
</dbReference>
<gene>
    <name evidence="8" type="ORF">SAMN02745225_02009</name>
</gene>
<keyword evidence="2" id="KW-0378">Hydrolase</keyword>
<dbReference type="GO" id="GO:0003676">
    <property type="term" value="F:nucleic acid binding"/>
    <property type="evidence" value="ECO:0007669"/>
    <property type="project" value="InterPro"/>
</dbReference>
<dbReference type="RefSeq" id="WP_072792021.1">
    <property type="nucleotide sequence ID" value="NZ_FQUL01000038.1"/>
</dbReference>
<keyword evidence="9" id="KW-1185">Reference proteome</keyword>
<sequence>MADESLLKQFLGSVDFELDEFQERSIELLDSGESVLVAAPTGSGKTLVGLYGIFKALFEKKRSFYTTPLKALSNQKYLEFCSYFGTEQVGLLTGDNSIRPEAPVVVMTTEVLRNMIYADNHDLSKVGLVVLDEVHYLQNPYRGAVWEEVIIHLPPTVSLVCLSATVSNAEEFAHWMKTVRGSMEAVIEETRPVELRHRYILGNKKTNSLYAIDTFIDGRANPEGAHYDAPWLSEAPFKRGARPKAFQPKRSAVISLLSEEDRLPVIYFIFSRAGCDEAVREVLNRGLVLTTAFEREEIRKVVDTHLARLNYEDLEALHFEEFVASLEAGVAAHHAGMVPPFREVVEACFERALIKVVFATETLSLGINMPARSVVIEKLTKFNGERHVLLSGGEYTQLAGRAGRRGIDEVGFAHVLWNPSTTFAQAASLAQTRSYPIRSSFRPTYNMASNLVKRYLPDTARHLLNLSFAQYSTDSEVVELEAELSRTKRRLSSVKDSITCDFGDVLAYLEAKETEKKVARQRGDGRTKQPKSDLELHRVKVGTVLSAPSAKDASKRVRLAVVAVGLRSKNRVKLTLVSTSSKAYKVGALQSSHLASVGRIDLPTPYDPSSKEFRWRVSDLLRNLPLEGTDSGEPSFSESSLDSARPDGDDFAEPLNLFSACRHYEEHVAAYKRMVRFQNRVRDTENKIKSKIESLALQLNRVMQILQHFGYVEGWSLTERGERLSRIYSEADLLCSMALEEGLFDGIGAPSMAALVSAFTYESKPNYRDILELPTKEVSFRFSKVLQLWRDLVDQEAALRLPLTKTPEGGFATVLFRWANGADIGAALKGTGLPPGDFVRNVKQTVDLLRQIGEVATNNDTAQIASEAVELCMRGVVALSSQVFVADSLEEEVV</sequence>
<proteinExistence type="predicted"/>
<dbReference type="STRING" id="1121881.SAMN02745225_02009"/>
<dbReference type="CDD" id="cd18795">
    <property type="entry name" value="SF2_C_Ski2"/>
    <property type="match status" value="1"/>
</dbReference>
<feature type="region of interest" description="Disordered" evidence="5">
    <location>
        <begin position="626"/>
        <end position="646"/>
    </location>
</feature>
<dbReference type="EMBL" id="FQUL01000038">
    <property type="protein sequence ID" value="SHE92355.1"/>
    <property type="molecule type" value="Genomic_DNA"/>
</dbReference>
<dbReference type="GO" id="GO:0070478">
    <property type="term" value="P:nuclear-transcribed mRNA catabolic process, 3'-5' exonucleolytic nonsense-mediated decay"/>
    <property type="evidence" value="ECO:0007669"/>
    <property type="project" value="TreeGrafter"/>
</dbReference>
<dbReference type="GO" id="GO:0016787">
    <property type="term" value="F:hydrolase activity"/>
    <property type="evidence" value="ECO:0007669"/>
    <property type="project" value="UniProtKB-KW"/>
</dbReference>
<dbReference type="OrthoDB" id="3229913at2"/>
<dbReference type="Gene3D" id="1.10.3380.30">
    <property type="match status" value="1"/>
</dbReference>
<dbReference type="InterPro" id="IPR050699">
    <property type="entry name" value="RNA-DNA_Helicase"/>
</dbReference>
<evidence type="ECO:0000313" key="8">
    <source>
        <dbReference type="EMBL" id="SHE92355.1"/>
    </source>
</evidence>
<dbReference type="Gene3D" id="3.40.50.300">
    <property type="entry name" value="P-loop containing nucleotide triphosphate hydrolases"/>
    <property type="match status" value="2"/>
</dbReference>
<dbReference type="SMART" id="SM01142">
    <property type="entry name" value="DSHCT"/>
    <property type="match status" value="1"/>
</dbReference>
<evidence type="ECO:0000256" key="4">
    <source>
        <dbReference type="ARBA" id="ARBA00022840"/>
    </source>
</evidence>
<dbReference type="InterPro" id="IPR001650">
    <property type="entry name" value="Helicase_C-like"/>
</dbReference>
<protein>
    <submittedName>
        <fullName evidence="8">ATP-dependent RNA helicase HelY</fullName>
    </submittedName>
</protein>
<dbReference type="GO" id="GO:0055087">
    <property type="term" value="C:Ski complex"/>
    <property type="evidence" value="ECO:0007669"/>
    <property type="project" value="TreeGrafter"/>
</dbReference>
<dbReference type="SMART" id="SM00490">
    <property type="entry name" value="HELICc"/>
    <property type="match status" value="1"/>
</dbReference>
<dbReference type="GO" id="GO:0004386">
    <property type="term" value="F:helicase activity"/>
    <property type="evidence" value="ECO:0007669"/>
    <property type="project" value="UniProtKB-KW"/>
</dbReference>
<name>A0A1M4XFQ3_9ACTN</name>
<dbReference type="SMART" id="SM00487">
    <property type="entry name" value="DEXDc"/>
    <property type="match status" value="1"/>
</dbReference>
<dbReference type="Pfam" id="PF00270">
    <property type="entry name" value="DEAD"/>
    <property type="match status" value="1"/>
</dbReference>
<keyword evidence="1" id="KW-0547">Nucleotide-binding</keyword>
<dbReference type="PROSITE" id="PS51194">
    <property type="entry name" value="HELICASE_CTER"/>
    <property type="match status" value="1"/>
</dbReference>
<dbReference type="Proteomes" id="UP000184295">
    <property type="component" value="Unassembled WGS sequence"/>
</dbReference>
<evidence type="ECO:0000256" key="1">
    <source>
        <dbReference type="ARBA" id="ARBA00022741"/>
    </source>
</evidence>
<dbReference type="InterPro" id="IPR011545">
    <property type="entry name" value="DEAD/DEAH_box_helicase_dom"/>
</dbReference>
<evidence type="ECO:0000256" key="5">
    <source>
        <dbReference type="SAM" id="MobiDB-lite"/>
    </source>
</evidence>
<keyword evidence="3 8" id="KW-0347">Helicase</keyword>
<evidence type="ECO:0000256" key="3">
    <source>
        <dbReference type="ARBA" id="ARBA00022806"/>
    </source>
</evidence>
<dbReference type="PROSITE" id="PS51192">
    <property type="entry name" value="HELICASE_ATP_BIND_1"/>
    <property type="match status" value="1"/>
</dbReference>
<feature type="domain" description="Helicase ATP-binding" evidence="6">
    <location>
        <begin position="26"/>
        <end position="184"/>
    </location>
</feature>
<reference evidence="9" key="1">
    <citation type="submission" date="2016-11" db="EMBL/GenBank/DDBJ databases">
        <authorList>
            <person name="Varghese N."/>
            <person name="Submissions S."/>
        </authorList>
    </citation>
    <scope>NUCLEOTIDE SEQUENCE [LARGE SCALE GENOMIC DNA]</scope>
    <source>
        <strain evidence="9">DSM 19514</strain>
    </source>
</reference>
<dbReference type="PANTHER" id="PTHR12131">
    <property type="entry name" value="ATP-DEPENDENT RNA AND DNA HELICASE"/>
    <property type="match status" value="1"/>
</dbReference>
<dbReference type="GO" id="GO:0005524">
    <property type="term" value="F:ATP binding"/>
    <property type="evidence" value="ECO:0007669"/>
    <property type="project" value="UniProtKB-KW"/>
</dbReference>